<evidence type="ECO:0000256" key="4">
    <source>
        <dbReference type="ARBA" id="ARBA00022692"/>
    </source>
</evidence>
<sequence>MMDAEIAALLMRAAFGGAAGAVVGSFAATAALRLAADRSPLSGRSACDGCARTLSWGETVPFVGYAVARGRCSGCGHRIAPFHLAGEALGAVALAVPWVVLGGVDGLITGLLCLLLLIAALIDLKTLRLPDILTTGIAACALVLAFLSGHVVSGLIAAAVAAAVLYGVKYVLERRHGAAMLGLGDVKLVAALALWLNVRTPVMVAVAAVIGLVVIRNRKGLMPFGPMIAAAAFVIGILIPESWLV</sequence>
<dbReference type="OrthoDB" id="9789291at2"/>
<evidence type="ECO:0000256" key="1">
    <source>
        <dbReference type="ARBA" id="ARBA00004651"/>
    </source>
</evidence>
<feature type="transmembrane region" description="Helical" evidence="7">
    <location>
        <begin position="221"/>
        <end position="239"/>
    </location>
</feature>
<evidence type="ECO:0000313" key="11">
    <source>
        <dbReference type="Proteomes" id="UP000006512"/>
    </source>
</evidence>
<feature type="transmembrane region" description="Helical" evidence="7">
    <location>
        <begin position="6"/>
        <end position="32"/>
    </location>
</feature>
<dbReference type="EC" id="3.4.23.43" evidence="10"/>
<keyword evidence="11" id="KW-1185">Reference proteome</keyword>
<evidence type="ECO:0000256" key="7">
    <source>
        <dbReference type="SAM" id="Phobius"/>
    </source>
</evidence>
<evidence type="ECO:0000256" key="5">
    <source>
        <dbReference type="ARBA" id="ARBA00022989"/>
    </source>
</evidence>
<keyword evidence="6 7" id="KW-0472">Membrane</keyword>
<dbReference type="STRING" id="715226.ABI_13010"/>
<dbReference type="AlphaFoldDB" id="F4QHZ6"/>
<reference evidence="11" key="1">
    <citation type="submission" date="2011-03" db="EMBL/GenBank/DDBJ databases">
        <title>Draft genome sequence of Brevundimonas diminuta.</title>
        <authorList>
            <person name="Brown P.J.B."/>
            <person name="Buechlein A."/>
            <person name="Hemmerich C."/>
            <person name="Brun Y.V."/>
        </authorList>
    </citation>
    <scope>NUCLEOTIDE SEQUENCE [LARGE SCALE GENOMIC DNA]</scope>
    <source>
        <strain evidence="11">C19</strain>
    </source>
</reference>
<organism evidence="10 11">
    <name type="scientific">Asticcacaulis biprosthecium C19</name>
    <dbReference type="NCBI Taxonomy" id="715226"/>
    <lineage>
        <taxon>Bacteria</taxon>
        <taxon>Pseudomonadati</taxon>
        <taxon>Pseudomonadota</taxon>
        <taxon>Alphaproteobacteria</taxon>
        <taxon>Caulobacterales</taxon>
        <taxon>Caulobacteraceae</taxon>
        <taxon>Asticcacaulis</taxon>
    </lineage>
</organism>
<dbReference type="eggNOG" id="COG1989">
    <property type="taxonomic scope" value="Bacteria"/>
</dbReference>
<name>F4QHZ6_9CAUL</name>
<dbReference type="Pfam" id="PF01478">
    <property type="entry name" value="Peptidase_A24"/>
    <property type="match status" value="1"/>
</dbReference>
<feature type="domain" description="Prepilin type IV endopeptidase peptidase" evidence="8">
    <location>
        <begin position="111"/>
        <end position="214"/>
    </location>
</feature>
<dbReference type="GO" id="GO:0006465">
    <property type="term" value="P:signal peptide processing"/>
    <property type="evidence" value="ECO:0007669"/>
    <property type="project" value="TreeGrafter"/>
</dbReference>
<evidence type="ECO:0000256" key="6">
    <source>
        <dbReference type="ARBA" id="ARBA00023136"/>
    </source>
</evidence>
<proteinExistence type="inferred from homology"/>
<feature type="domain" description="Prepilin peptidase A24 N-terminal" evidence="9">
    <location>
        <begin position="20"/>
        <end position="96"/>
    </location>
</feature>
<feature type="transmembrane region" description="Helical" evidence="7">
    <location>
        <begin position="188"/>
        <end position="214"/>
    </location>
</feature>
<protein>
    <submittedName>
        <fullName evidence="10">Type 4 prepilin-like protein leader peptide-processing enzyme</fullName>
        <ecNumber evidence="10">3.4.23.43</ecNumber>
    </submittedName>
</protein>
<comment type="subcellular location">
    <subcellularLocation>
        <location evidence="1">Cell membrane</location>
        <topology evidence="1">Multi-pass membrane protein</topology>
    </subcellularLocation>
</comment>
<dbReference type="GO" id="GO:0004190">
    <property type="term" value="F:aspartic-type endopeptidase activity"/>
    <property type="evidence" value="ECO:0007669"/>
    <property type="project" value="UniProtKB-EC"/>
</dbReference>
<dbReference type="Gene3D" id="1.20.120.1220">
    <property type="match status" value="1"/>
</dbReference>
<dbReference type="InterPro" id="IPR010627">
    <property type="entry name" value="Prepilin_pept_A24_N"/>
</dbReference>
<evidence type="ECO:0000313" key="10">
    <source>
        <dbReference type="EMBL" id="EGF92863.1"/>
    </source>
</evidence>
<gene>
    <name evidence="10" type="ORF">ABI_13010</name>
</gene>
<accession>F4QHZ6</accession>
<dbReference type="Pfam" id="PF06750">
    <property type="entry name" value="A24_N_bact"/>
    <property type="match status" value="1"/>
</dbReference>
<dbReference type="InterPro" id="IPR000045">
    <property type="entry name" value="Prepilin_IV_endopep_pep"/>
</dbReference>
<comment type="similarity">
    <text evidence="2">Belongs to the peptidase A24 family.</text>
</comment>
<keyword evidence="3" id="KW-1003">Cell membrane</keyword>
<evidence type="ECO:0000256" key="3">
    <source>
        <dbReference type="ARBA" id="ARBA00022475"/>
    </source>
</evidence>
<feature type="transmembrane region" description="Helical" evidence="7">
    <location>
        <begin position="136"/>
        <end position="168"/>
    </location>
</feature>
<dbReference type="GO" id="GO:0005886">
    <property type="term" value="C:plasma membrane"/>
    <property type="evidence" value="ECO:0007669"/>
    <property type="project" value="UniProtKB-SubCell"/>
</dbReference>
<evidence type="ECO:0000256" key="2">
    <source>
        <dbReference type="ARBA" id="ARBA00005801"/>
    </source>
</evidence>
<keyword evidence="4 7" id="KW-0812">Transmembrane</keyword>
<dbReference type="PANTHER" id="PTHR30487">
    <property type="entry name" value="TYPE 4 PREPILIN-LIKE PROTEINS LEADER PEPTIDE-PROCESSING ENZYME"/>
    <property type="match status" value="1"/>
</dbReference>
<dbReference type="RefSeq" id="WP_006272045.1">
    <property type="nucleotide sequence ID" value="NZ_GL883077.1"/>
</dbReference>
<dbReference type="HOGENOM" id="CLU_057101_0_0_5"/>
<keyword evidence="5 7" id="KW-1133">Transmembrane helix</keyword>
<feature type="transmembrane region" description="Helical" evidence="7">
    <location>
        <begin position="106"/>
        <end position="124"/>
    </location>
</feature>
<dbReference type="EMBL" id="GL883077">
    <property type="protein sequence ID" value="EGF92863.1"/>
    <property type="molecule type" value="Genomic_DNA"/>
</dbReference>
<dbReference type="Proteomes" id="UP000006512">
    <property type="component" value="Unassembled WGS sequence"/>
</dbReference>
<evidence type="ECO:0000259" key="8">
    <source>
        <dbReference type="Pfam" id="PF01478"/>
    </source>
</evidence>
<dbReference type="InterPro" id="IPR050882">
    <property type="entry name" value="Prepilin_peptidase/N-MTase"/>
</dbReference>
<dbReference type="PANTHER" id="PTHR30487:SF0">
    <property type="entry name" value="PREPILIN LEADER PEPTIDASE_N-METHYLTRANSFERASE-RELATED"/>
    <property type="match status" value="1"/>
</dbReference>
<keyword evidence="10" id="KW-0378">Hydrolase</keyword>
<evidence type="ECO:0000259" key="9">
    <source>
        <dbReference type="Pfam" id="PF06750"/>
    </source>
</evidence>